<keyword evidence="2" id="KW-1185">Reference proteome</keyword>
<evidence type="ECO:0000313" key="1">
    <source>
        <dbReference type="EMBL" id="MFM9328109.1"/>
    </source>
</evidence>
<reference evidence="1" key="1">
    <citation type="submission" date="2024-12" db="EMBL/GenBank/DDBJ databases">
        <authorList>
            <person name="Wu N."/>
        </authorList>
    </citation>
    <scope>NUCLEOTIDE SEQUENCE</scope>
    <source>
        <strain evidence="1">P15</strain>
    </source>
</reference>
<keyword evidence="1" id="KW-0413">Isomerase</keyword>
<accession>A0ACC7NXM4</accession>
<sequence>MELSLSMWSVHRTVRENGWTVLDFVDFCNKEGIKQVELLNVFWKNAAIELPTVVAALKSKGIRASSYAVANDFAKENAEERQAALQEILDAIPVAQALGVNVIRVFSGNLTEHVTYDNALGWIVEGLRAAAEAAGKAGITLCLENHGKLAGSGVQVKAILDKVNSPYLKSTFDTGNFLLVDEEPLTALDVLIGEVAHVHFKDFVRLPDGRYKSLAGTSFEGVSLGLGDVDLAEIVRRLKDRGYEGAYVLEYEGLGSEAEGIRKSYEYFGTLV</sequence>
<dbReference type="EMBL" id="JBJURJ010000004">
    <property type="protein sequence ID" value="MFM9328109.1"/>
    <property type="molecule type" value="Genomic_DNA"/>
</dbReference>
<dbReference type="Proteomes" id="UP001631969">
    <property type="component" value="Unassembled WGS sequence"/>
</dbReference>
<organism evidence="1 2">
    <name type="scientific">Paenibacillus mesotrionivorans</name>
    <dbReference type="NCBI Taxonomy" id="3160968"/>
    <lineage>
        <taxon>Bacteria</taxon>
        <taxon>Bacillati</taxon>
        <taxon>Bacillota</taxon>
        <taxon>Bacilli</taxon>
        <taxon>Bacillales</taxon>
        <taxon>Paenibacillaceae</taxon>
        <taxon>Paenibacillus</taxon>
    </lineage>
</organism>
<gene>
    <name evidence="1" type="ORF">ACI1P1_07420</name>
</gene>
<evidence type="ECO:0000313" key="2">
    <source>
        <dbReference type="Proteomes" id="UP001631969"/>
    </source>
</evidence>
<comment type="caution">
    <text evidence="1">The sequence shown here is derived from an EMBL/GenBank/DDBJ whole genome shotgun (WGS) entry which is preliminary data.</text>
</comment>
<name>A0ACC7NXM4_9BACL</name>
<protein>
    <submittedName>
        <fullName evidence="1">Sugar phosphate isomerase/epimerase family protein</fullName>
    </submittedName>
</protein>
<proteinExistence type="predicted"/>